<keyword evidence="2" id="KW-1185">Reference proteome</keyword>
<reference evidence="1" key="1">
    <citation type="submission" date="2021-10" db="EMBL/GenBank/DDBJ databases">
        <title>Melipona bicolor Genome sequencing and assembly.</title>
        <authorList>
            <person name="Araujo N.S."/>
            <person name="Arias M.C."/>
        </authorList>
    </citation>
    <scope>NUCLEOTIDE SEQUENCE</scope>
    <source>
        <strain evidence="1">USP_2M_L1-L4_2017</strain>
        <tissue evidence="1">Whole body</tissue>
    </source>
</reference>
<dbReference type="EMBL" id="JAHYIQ010000014">
    <property type="protein sequence ID" value="KAK1126502.1"/>
    <property type="molecule type" value="Genomic_DNA"/>
</dbReference>
<proteinExistence type="predicted"/>
<evidence type="ECO:0000313" key="1">
    <source>
        <dbReference type="EMBL" id="KAK1126502.1"/>
    </source>
</evidence>
<gene>
    <name evidence="1" type="ORF">K0M31_005137</name>
</gene>
<comment type="caution">
    <text evidence="1">The sequence shown here is derived from an EMBL/GenBank/DDBJ whole genome shotgun (WGS) entry which is preliminary data.</text>
</comment>
<accession>A0AA40KN08</accession>
<dbReference type="AlphaFoldDB" id="A0AA40KN08"/>
<sequence length="58" mass="6210">MEPLIQTLELIQTLTVPRAVKLEAGRGYALLMEPRLFNGHRRIAIAGAGGVSCSACCI</sequence>
<evidence type="ECO:0000313" key="2">
    <source>
        <dbReference type="Proteomes" id="UP001177670"/>
    </source>
</evidence>
<protein>
    <submittedName>
        <fullName evidence="1">Uncharacterized protein</fullName>
    </submittedName>
</protein>
<organism evidence="1 2">
    <name type="scientific">Melipona bicolor</name>
    <dbReference type="NCBI Taxonomy" id="60889"/>
    <lineage>
        <taxon>Eukaryota</taxon>
        <taxon>Metazoa</taxon>
        <taxon>Ecdysozoa</taxon>
        <taxon>Arthropoda</taxon>
        <taxon>Hexapoda</taxon>
        <taxon>Insecta</taxon>
        <taxon>Pterygota</taxon>
        <taxon>Neoptera</taxon>
        <taxon>Endopterygota</taxon>
        <taxon>Hymenoptera</taxon>
        <taxon>Apocrita</taxon>
        <taxon>Aculeata</taxon>
        <taxon>Apoidea</taxon>
        <taxon>Anthophila</taxon>
        <taxon>Apidae</taxon>
        <taxon>Melipona</taxon>
    </lineage>
</organism>
<name>A0AA40KN08_9HYME</name>
<dbReference type="Proteomes" id="UP001177670">
    <property type="component" value="Unassembled WGS sequence"/>
</dbReference>